<comment type="caution">
    <text evidence="1">The sequence shown here is derived from an EMBL/GenBank/DDBJ whole genome shotgun (WGS) entry which is preliminary data.</text>
</comment>
<gene>
    <name evidence="1" type="ORF">P3G67_34355</name>
</gene>
<dbReference type="GO" id="GO:0003677">
    <property type="term" value="F:DNA binding"/>
    <property type="evidence" value="ECO:0007669"/>
    <property type="project" value="UniProtKB-KW"/>
</dbReference>
<dbReference type="Proteomes" id="UP001216579">
    <property type="component" value="Unassembled WGS sequence"/>
</dbReference>
<reference evidence="1 2" key="1">
    <citation type="submission" date="2023-03" db="EMBL/GenBank/DDBJ databases">
        <title>Draft genome sequence of Streptomyces sp. RB6PN23 isolated from peat swamp forest in Thailand.</title>
        <authorList>
            <person name="Klaysubun C."/>
            <person name="Duangmal K."/>
        </authorList>
    </citation>
    <scope>NUCLEOTIDE SEQUENCE [LARGE SCALE GENOMIC DNA]</scope>
    <source>
        <strain evidence="1 2">RB6PN23</strain>
    </source>
</reference>
<evidence type="ECO:0000313" key="2">
    <source>
        <dbReference type="Proteomes" id="UP001216579"/>
    </source>
</evidence>
<name>A0ABT5ZX26_9ACTN</name>
<dbReference type="RefSeq" id="WP_276097010.1">
    <property type="nucleotide sequence ID" value="NZ_JARJBC010000038.1"/>
</dbReference>
<protein>
    <submittedName>
        <fullName evidence="1">MerR family DNA-binding protein</fullName>
    </submittedName>
</protein>
<keyword evidence="1" id="KW-0238">DNA-binding</keyword>
<keyword evidence="2" id="KW-1185">Reference proteome</keyword>
<proteinExistence type="predicted"/>
<accession>A0ABT5ZX26</accession>
<sequence>MTVEDVRACAHRLDLVEGDTLPPCGAVPGAAPGVAARRLAALDAQIDRLTRLRERLAARLEGGSAAA</sequence>
<dbReference type="EMBL" id="JARJBC010000038">
    <property type="protein sequence ID" value="MDF3294201.1"/>
    <property type="molecule type" value="Genomic_DNA"/>
</dbReference>
<organism evidence="1 2">
    <name type="scientific">Streptomyces silvisoli</name>
    <dbReference type="NCBI Taxonomy" id="3034235"/>
    <lineage>
        <taxon>Bacteria</taxon>
        <taxon>Bacillati</taxon>
        <taxon>Actinomycetota</taxon>
        <taxon>Actinomycetes</taxon>
        <taxon>Kitasatosporales</taxon>
        <taxon>Streptomycetaceae</taxon>
        <taxon>Streptomyces</taxon>
    </lineage>
</organism>
<evidence type="ECO:0000313" key="1">
    <source>
        <dbReference type="EMBL" id="MDF3294201.1"/>
    </source>
</evidence>